<dbReference type="EMBL" id="LAZR01014183">
    <property type="protein sequence ID" value="KKM18616.1"/>
    <property type="molecule type" value="Genomic_DNA"/>
</dbReference>
<proteinExistence type="predicted"/>
<reference evidence="1" key="1">
    <citation type="journal article" date="2015" name="Nature">
        <title>Complex archaea that bridge the gap between prokaryotes and eukaryotes.</title>
        <authorList>
            <person name="Spang A."/>
            <person name="Saw J.H."/>
            <person name="Jorgensen S.L."/>
            <person name="Zaremba-Niedzwiedzka K."/>
            <person name="Martijn J."/>
            <person name="Lind A.E."/>
            <person name="van Eijk R."/>
            <person name="Schleper C."/>
            <person name="Guy L."/>
            <person name="Ettema T.J."/>
        </authorList>
    </citation>
    <scope>NUCLEOTIDE SEQUENCE</scope>
</reference>
<comment type="caution">
    <text evidence="1">The sequence shown here is derived from an EMBL/GenBank/DDBJ whole genome shotgun (WGS) entry which is preliminary data.</text>
</comment>
<accession>A0A0F9HTA9</accession>
<name>A0A0F9HTA9_9ZZZZ</name>
<protein>
    <submittedName>
        <fullName evidence="1">Uncharacterized protein</fullName>
    </submittedName>
</protein>
<sequence>MRNMQKADNKLSDKQYFNLVIPLTQMPMSDLQKKVIAKMAARSISREVLRMLNITDLMMGDILEVNYKIDVDYEGKLTDKIYEKYVRSKL</sequence>
<evidence type="ECO:0000313" key="1">
    <source>
        <dbReference type="EMBL" id="KKM18616.1"/>
    </source>
</evidence>
<dbReference type="AlphaFoldDB" id="A0A0F9HTA9"/>
<organism evidence="1">
    <name type="scientific">marine sediment metagenome</name>
    <dbReference type="NCBI Taxonomy" id="412755"/>
    <lineage>
        <taxon>unclassified sequences</taxon>
        <taxon>metagenomes</taxon>
        <taxon>ecological metagenomes</taxon>
    </lineage>
</organism>
<gene>
    <name evidence="1" type="ORF">LCGC14_1663880</name>
</gene>